<evidence type="ECO:0000313" key="1">
    <source>
        <dbReference type="EMBL" id="OXG02735.1"/>
    </source>
</evidence>
<dbReference type="Proteomes" id="UP000214684">
    <property type="component" value="Unassembled WGS sequence"/>
</dbReference>
<dbReference type="AlphaFoldDB" id="A0A227P0Z9"/>
<sequence length="59" mass="6908">MATFFSQVIIHVIRGKKRISENLCNSWPKKILLRFGTMALTKLKSKLITFVEIDFFYAN</sequence>
<dbReference type="EMBL" id="MUGS01000042">
    <property type="protein sequence ID" value="OXG02735.1"/>
    <property type="molecule type" value="Genomic_DNA"/>
</dbReference>
<comment type="caution">
    <text evidence="1">The sequence shown here is derived from an EMBL/GenBank/DDBJ whole genome shotgun (WGS) entry which is preliminary data.</text>
</comment>
<keyword evidence="2" id="KW-1185">Reference proteome</keyword>
<name>A0A227P0Z9_9FLAO</name>
<gene>
    <name evidence="1" type="ORF">B0A64_18160</name>
</gene>
<reference evidence="1 2" key="1">
    <citation type="submission" date="2016-11" db="EMBL/GenBank/DDBJ databases">
        <title>Whole genomes of Flavobacteriaceae.</title>
        <authorList>
            <person name="Stine C."/>
            <person name="Li C."/>
            <person name="Tadesse D."/>
        </authorList>
    </citation>
    <scope>NUCLEOTIDE SEQUENCE [LARGE SCALE GENOMIC DNA]</scope>
    <source>
        <strain evidence="1 2">DSM 24704</strain>
    </source>
</reference>
<organism evidence="1 2">
    <name type="scientific">Flavobacterium araucananum</name>
    <dbReference type="NCBI Taxonomy" id="946678"/>
    <lineage>
        <taxon>Bacteria</taxon>
        <taxon>Pseudomonadati</taxon>
        <taxon>Bacteroidota</taxon>
        <taxon>Flavobacteriia</taxon>
        <taxon>Flavobacteriales</taxon>
        <taxon>Flavobacteriaceae</taxon>
        <taxon>Flavobacterium</taxon>
    </lineage>
</organism>
<protein>
    <submittedName>
        <fullName evidence="1">Uncharacterized protein</fullName>
    </submittedName>
</protein>
<accession>A0A227P0Z9</accession>
<evidence type="ECO:0000313" key="2">
    <source>
        <dbReference type="Proteomes" id="UP000214684"/>
    </source>
</evidence>
<proteinExistence type="predicted"/>